<dbReference type="EMBL" id="FQNC01000045">
    <property type="protein sequence ID" value="SGY60245.1"/>
    <property type="molecule type" value="Genomic_DNA"/>
</dbReference>
<feature type="region of interest" description="Disordered" evidence="1">
    <location>
        <begin position="459"/>
        <end position="500"/>
    </location>
</feature>
<evidence type="ECO:0000256" key="1">
    <source>
        <dbReference type="SAM" id="MobiDB-lite"/>
    </source>
</evidence>
<reference evidence="2 3" key="1">
    <citation type="submission" date="2016-11" db="EMBL/GenBank/DDBJ databases">
        <authorList>
            <person name="Jaros S."/>
            <person name="Januszkiewicz K."/>
            <person name="Wedrychowicz H."/>
        </authorList>
    </citation>
    <scope>NUCLEOTIDE SEQUENCE [LARGE SCALE GENOMIC DNA]</scope>
</reference>
<sequence>MFDASILVPPDVLPGWDTLYLKSFTRIAGTLAILQIEPNEWRLLLIELHPEIFAYDPILAPARQELFALVRLKQLVIETLAEDEQSSSLRSNKGKMLEFRGKVETFCKTHGLSERIAEQREFVYALETALGSLRGQQQRSDANKNRYPPERRAQLSEGSSKMMAKQVHFVLAARATATDNALHELTEGAPGSEERRAQASRIVSRFEEEEARGLTGSLQSVANRLQGSIAAIAAGAADPAKDDAFRAFQSSKATAEYGVRVARSLLPDAEKDAFVDKDAQRERAQQNFGLGTEAVARVRWAAANPDRAQQIQRTAQAAKAAKDARDLLERIRRGRFPCRIATTSKQNRLAVGTICSYRLEFGKPVTIVEFAADGVATLDFALDPTDGDHWTASFTVGDADDDPDPEVCACDSRRRCSFVKQGTLESTLPRDRELWKPNAQDSGAFLNTLLRLPRDASPLLVPVPAPREARQRKGDSSEHAQGGPAGAWTSSANSASTSTSTAARTLDGYFRRAEATLPGNAATTSTRAHGPSRPILELFERF</sequence>
<protein>
    <submittedName>
        <fullName evidence="2">BQ5605_C007g04398 protein</fullName>
    </submittedName>
</protein>
<dbReference type="AlphaFoldDB" id="A0A2X0P2K9"/>
<proteinExistence type="predicted"/>
<feature type="compositionally biased region" description="Basic and acidic residues" evidence="1">
    <location>
        <begin position="141"/>
        <end position="154"/>
    </location>
</feature>
<gene>
    <name evidence="2" type="primary">BQ5605_C007g04398</name>
    <name evidence="2" type="ORF">BQ5605_C007G04398</name>
</gene>
<dbReference type="Proteomes" id="UP000249464">
    <property type="component" value="Unassembled WGS sequence"/>
</dbReference>
<feature type="region of interest" description="Disordered" evidence="1">
    <location>
        <begin position="134"/>
        <end position="159"/>
    </location>
</feature>
<keyword evidence="3" id="KW-1185">Reference proteome</keyword>
<accession>A0A2X0P2K9</accession>
<evidence type="ECO:0000313" key="2">
    <source>
        <dbReference type="EMBL" id="SGY60245.1"/>
    </source>
</evidence>
<feature type="compositionally biased region" description="Basic and acidic residues" evidence="1">
    <location>
        <begin position="467"/>
        <end position="478"/>
    </location>
</feature>
<organism evidence="2 3">
    <name type="scientific">Microbotryum silenes-dioicae</name>
    <dbReference type="NCBI Taxonomy" id="796604"/>
    <lineage>
        <taxon>Eukaryota</taxon>
        <taxon>Fungi</taxon>
        <taxon>Dikarya</taxon>
        <taxon>Basidiomycota</taxon>
        <taxon>Pucciniomycotina</taxon>
        <taxon>Microbotryomycetes</taxon>
        <taxon>Microbotryales</taxon>
        <taxon>Microbotryaceae</taxon>
        <taxon>Microbotryum</taxon>
    </lineage>
</organism>
<feature type="compositionally biased region" description="Low complexity" evidence="1">
    <location>
        <begin position="486"/>
        <end position="500"/>
    </location>
</feature>
<evidence type="ECO:0000313" key="3">
    <source>
        <dbReference type="Proteomes" id="UP000249464"/>
    </source>
</evidence>
<name>A0A2X0P2K9_9BASI</name>